<dbReference type="PANTHER" id="PTHR10746">
    <property type="entry name" value="50S RIBOSOMAL PROTEIN L4"/>
    <property type="match status" value="1"/>
</dbReference>
<proteinExistence type="inferred from homology"/>
<evidence type="ECO:0000313" key="5">
    <source>
        <dbReference type="EMBL" id="SVA10222.1"/>
    </source>
</evidence>
<dbReference type="NCBIfam" id="TIGR03953">
    <property type="entry name" value="rplD_bact"/>
    <property type="match status" value="1"/>
</dbReference>
<sequence>MTVDVVNEQNKKVGSVNLDPKIFGERANTGLIWEAVVYQNAVDRRGTHATKTRGLVSGSGNKPWRQKGTGRARTGDIRNPIWRKGGTVFGPKPRTYDYAMPRKMRRGALRAALSQRISESSVTVVDKLALSEVKTKLAGELLDRLGAHRSVLMIDVTPDSKLLLSVRNIEGVRLVGVTHLTARDVIESSRVITTQAAIEALQEVFAQ</sequence>
<accession>A0A381T1Z2</accession>
<evidence type="ECO:0000256" key="3">
    <source>
        <dbReference type="ARBA" id="ARBA00023274"/>
    </source>
</evidence>
<dbReference type="PANTHER" id="PTHR10746:SF6">
    <property type="entry name" value="LARGE RIBOSOMAL SUBUNIT PROTEIN UL4M"/>
    <property type="match status" value="1"/>
</dbReference>
<keyword evidence="3" id="KW-0687">Ribonucleoprotein</keyword>
<evidence type="ECO:0000256" key="1">
    <source>
        <dbReference type="ARBA" id="ARBA00010528"/>
    </source>
</evidence>
<evidence type="ECO:0008006" key="6">
    <source>
        <dbReference type="Google" id="ProtNLM"/>
    </source>
</evidence>
<dbReference type="GO" id="GO:0003735">
    <property type="term" value="F:structural constituent of ribosome"/>
    <property type="evidence" value="ECO:0007669"/>
    <property type="project" value="InterPro"/>
</dbReference>
<dbReference type="GO" id="GO:0006412">
    <property type="term" value="P:translation"/>
    <property type="evidence" value="ECO:0007669"/>
    <property type="project" value="InterPro"/>
</dbReference>
<dbReference type="AlphaFoldDB" id="A0A381T1Z2"/>
<feature type="region of interest" description="Disordered" evidence="4">
    <location>
        <begin position="50"/>
        <end position="77"/>
    </location>
</feature>
<dbReference type="InterPro" id="IPR013005">
    <property type="entry name" value="Ribosomal_uL4-like"/>
</dbReference>
<dbReference type="Gene3D" id="3.40.1370.10">
    <property type="match status" value="1"/>
</dbReference>
<name>A0A381T1Z2_9ZZZZ</name>
<comment type="similarity">
    <text evidence="1">Belongs to the universal ribosomal protein uL4 family.</text>
</comment>
<protein>
    <recommendedName>
        <fullName evidence="6">50S ribosomal protein L4</fullName>
    </recommendedName>
</protein>
<evidence type="ECO:0000256" key="2">
    <source>
        <dbReference type="ARBA" id="ARBA00022980"/>
    </source>
</evidence>
<dbReference type="SUPFAM" id="SSF52166">
    <property type="entry name" value="Ribosomal protein L4"/>
    <property type="match status" value="1"/>
</dbReference>
<dbReference type="GO" id="GO:1990904">
    <property type="term" value="C:ribonucleoprotein complex"/>
    <property type="evidence" value="ECO:0007669"/>
    <property type="project" value="UniProtKB-KW"/>
</dbReference>
<gene>
    <name evidence="5" type="ORF">METZ01_LOCUS63076</name>
</gene>
<dbReference type="Pfam" id="PF00573">
    <property type="entry name" value="Ribosomal_L4"/>
    <property type="match status" value="1"/>
</dbReference>
<organism evidence="5">
    <name type="scientific">marine metagenome</name>
    <dbReference type="NCBI Taxonomy" id="408172"/>
    <lineage>
        <taxon>unclassified sequences</taxon>
        <taxon>metagenomes</taxon>
        <taxon>ecological metagenomes</taxon>
    </lineage>
</organism>
<dbReference type="InterPro" id="IPR023574">
    <property type="entry name" value="Ribosomal_uL4_dom_sf"/>
</dbReference>
<dbReference type="InterPro" id="IPR002136">
    <property type="entry name" value="Ribosomal_uL4"/>
</dbReference>
<reference evidence="5" key="1">
    <citation type="submission" date="2018-05" db="EMBL/GenBank/DDBJ databases">
        <authorList>
            <person name="Lanie J.A."/>
            <person name="Ng W.-L."/>
            <person name="Kazmierczak K.M."/>
            <person name="Andrzejewski T.M."/>
            <person name="Davidsen T.M."/>
            <person name="Wayne K.J."/>
            <person name="Tettelin H."/>
            <person name="Glass J.I."/>
            <person name="Rusch D."/>
            <person name="Podicherti R."/>
            <person name="Tsui H.-C.T."/>
            <person name="Winkler M.E."/>
        </authorList>
    </citation>
    <scope>NUCLEOTIDE SEQUENCE</scope>
</reference>
<evidence type="ECO:0000256" key="4">
    <source>
        <dbReference type="SAM" id="MobiDB-lite"/>
    </source>
</evidence>
<dbReference type="EMBL" id="UINC01003905">
    <property type="protein sequence ID" value="SVA10222.1"/>
    <property type="molecule type" value="Genomic_DNA"/>
</dbReference>
<dbReference type="HAMAP" id="MF_01328_B">
    <property type="entry name" value="Ribosomal_uL4_B"/>
    <property type="match status" value="1"/>
</dbReference>
<dbReference type="GO" id="GO:0005840">
    <property type="term" value="C:ribosome"/>
    <property type="evidence" value="ECO:0007669"/>
    <property type="project" value="UniProtKB-KW"/>
</dbReference>
<keyword evidence="2" id="KW-0689">Ribosomal protein</keyword>